<dbReference type="SUPFAM" id="SSF56300">
    <property type="entry name" value="Metallo-dependent phosphatases"/>
    <property type="match status" value="1"/>
</dbReference>
<evidence type="ECO:0000259" key="2">
    <source>
        <dbReference type="Pfam" id="PF09423"/>
    </source>
</evidence>
<feature type="region of interest" description="Disordered" evidence="1">
    <location>
        <begin position="340"/>
        <end position="365"/>
    </location>
</feature>
<proteinExistence type="predicted"/>
<comment type="caution">
    <text evidence="3">The sequence shown here is derived from an EMBL/GenBank/DDBJ whole genome shotgun (WGS) entry which is preliminary data.</text>
</comment>
<keyword evidence="4" id="KW-1185">Reference proteome</keyword>
<dbReference type="Pfam" id="PF07386">
    <property type="entry name" value="DUF1499"/>
    <property type="match status" value="1"/>
</dbReference>
<reference evidence="3 4" key="1">
    <citation type="submission" date="2020-08" db="EMBL/GenBank/DDBJ databases">
        <title>Genomic Encyclopedia of Type Strains, Phase IV (KMG-IV): sequencing the most valuable type-strain genomes for metagenomic binning, comparative biology and taxonomic classification.</title>
        <authorList>
            <person name="Goeker M."/>
        </authorList>
    </citation>
    <scope>NUCLEOTIDE SEQUENCE [LARGE SCALE GENOMIC DNA]</scope>
    <source>
        <strain evidence="3 4">DSM 105137</strain>
    </source>
</reference>
<dbReference type="InterPro" id="IPR010865">
    <property type="entry name" value="DUF1499"/>
</dbReference>
<dbReference type="AlphaFoldDB" id="A0A840EAF7"/>
<evidence type="ECO:0000256" key="1">
    <source>
        <dbReference type="SAM" id="MobiDB-lite"/>
    </source>
</evidence>
<dbReference type="InterPro" id="IPR038607">
    <property type="entry name" value="PhoD-like_sf"/>
</dbReference>
<dbReference type="InterPro" id="IPR029052">
    <property type="entry name" value="Metallo-depent_PP-like"/>
</dbReference>
<sequence>MLPTTGRVAPPQPETTTIAFGSCNRQDAPQGYWETIASHRPAAWLWLGDNIYSDTDNMDRMQADYDQLTGTPEYAAFVATTPLIYGAWDDHDYGKNDAGKEWYAKDDAKRLMMDFLRVPADAAVRHREGTYQSYLIGNIKVILLDTRYFRDTLAPAVRSGDRYGPNETGDVLGEQQWTWLEAELRDSDADAHLIGSSIQVLPTDHGYEKWANFPNARARLLRLLADTRPAMPLLLSGDRHLAEFMVDSLGEYAVYEMTSSGLTHAYENAREANDKRIGPLITERNYGLLHFSSNSDGVQLTAEVRALDDDAVVASLSLPGGRTNIAEGGTLDAHKAPVSRTLKPCPESPNCVSTQSTQAKKKRDPIPFTGTAEAAKEKLKGIINKLSRTTLIEENDKYLHYTFTTWPIPYIDDVEFLIDADRKVIHYRSASRVGHSDLGVNSRRMAKVVAAFEAE</sequence>
<dbReference type="Gene3D" id="3.60.21.70">
    <property type="entry name" value="PhoD-like phosphatase"/>
    <property type="match status" value="1"/>
</dbReference>
<dbReference type="InterPro" id="IPR018946">
    <property type="entry name" value="PhoD-like_MPP"/>
</dbReference>
<dbReference type="PANTHER" id="PTHR33987:SF1">
    <property type="entry name" value="CALCINEURIN-LIKE METALLO-PHOSPHOESTERASE SUPERFAMILY PROTEIN"/>
    <property type="match status" value="1"/>
</dbReference>
<evidence type="ECO:0000313" key="3">
    <source>
        <dbReference type="EMBL" id="MBB4078799.1"/>
    </source>
</evidence>
<feature type="domain" description="PhoD-like phosphatase metallophosphatase" evidence="2">
    <location>
        <begin position="19"/>
        <end position="242"/>
    </location>
</feature>
<dbReference type="EMBL" id="JACIFF010000003">
    <property type="protein sequence ID" value="MBB4078799.1"/>
    <property type="molecule type" value="Genomic_DNA"/>
</dbReference>
<name>A0A840EAF7_9BACT</name>
<dbReference type="RefSeq" id="WP_183495042.1">
    <property type="nucleotide sequence ID" value="NZ_JACIFF010000003.1"/>
</dbReference>
<dbReference type="Pfam" id="PF09423">
    <property type="entry name" value="PhoD"/>
    <property type="match status" value="1"/>
</dbReference>
<dbReference type="PANTHER" id="PTHR33987">
    <property type="entry name" value="CALCINEURIN-LIKE METALLO-PHOSPHOESTERASE SUPERFAMILY PROTEIN"/>
    <property type="match status" value="1"/>
</dbReference>
<protein>
    <submittedName>
        <fullName evidence="3">Uncharacterized protein (DUF1499 family)</fullName>
    </submittedName>
</protein>
<accession>A0A840EAF7</accession>
<dbReference type="CDD" id="cd07389">
    <property type="entry name" value="MPP_PhoD"/>
    <property type="match status" value="1"/>
</dbReference>
<gene>
    <name evidence="3" type="ORF">GGR28_001416</name>
</gene>
<dbReference type="Proteomes" id="UP000576209">
    <property type="component" value="Unassembled WGS sequence"/>
</dbReference>
<organism evidence="3 4">
    <name type="scientific">Neolewinella aquimaris</name>
    <dbReference type="NCBI Taxonomy" id="1835722"/>
    <lineage>
        <taxon>Bacteria</taxon>
        <taxon>Pseudomonadati</taxon>
        <taxon>Bacteroidota</taxon>
        <taxon>Saprospiria</taxon>
        <taxon>Saprospirales</taxon>
        <taxon>Lewinellaceae</taxon>
        <taxon>Neolewinella</taxon>
    </lineage>
</organism>
<evidence type="ECO:0000313" key="4">
    <source>
        <dbReference type="Proteomes" id="UP000576209"/>
    </source>
</evidence>